<dbReference type="OrthoDB" id="524333at2"/>
<dbReference type="InterPro" id="IPR008638">
    <property type="entry name" value="FhaB/CdiA-like_TPS"/>
</dbReference>
<protein>
    <submittedName>
        <fullName evidence="3">Filamentous hemagglutinin N-terminal domain-containing protein</fullName>
    </submittedName>
</protein>
<feature type="chain" id="PRO_5035771814" evidence="1">
    <location>
        <begin position="26"/>
        <end position="812"/>
    </location>
</feature>
<accession>A0A8S9T8Q2</accession>
<dbReference type="RefSeq" id="WP_050046775.1">
    <property type="nucleotide sequence ID" value="NZ_JHEG04000001.1"/>
</dbReference>
<dbReference type="EMBL" id="JHEG04000001">
    <property type="protein sequence ID" value="KAF3888941.1"/>
    <property type="molecule type" value="Genomic_DNA"/>
</dbReference>
<reference evidence="3" key="2">
    <citation type="submission" date="2019-11" db="EMBL/GenBank/DDBJ databases">
        <title>Improved Assembly of Tolypothrix boutellei genome.</title>
        <authorList>
            <person name="Sarangi A.N."/>
            <person name="Mukherjee M."/>
            <person name="Ghosh S."/>
            <person name="Singh D."/>
            <person name="Das A."/>
            <person name="Kant S."/>
            <person name="Prusty A."/>
            <person name="Tripathy S."/>
        </authorList>
    </citation>
    <scope>NUCLEOTIDE SEQUENCE</scope>
    <source>
        <strain evidence="3">VB521301</strain>
    </source>
</reference>
<evidence type="ECO:0000313" key="3">
    <source>
        <dbReference type="EMBL" id="KAF3888941.1"/>
    </source>
</evidence>
<reference evidence="3" key="1">
    <citation type="journal article" date="2015" name="Genome Announc.">
        <title>Draft Genome Sequence of Tolypothrix boutellei Strain VB521301.</title>
        <authorList>
            <person name="Chandrababunaidu M.M."/>
            <person name="Singh D."/>
            <person name="Sen D."/>
            <person name="Bhan S."/>
            <person name="Das S."/>
            <person name="Gupta A."/>
            <person name="Adhikary S.P."/>
            <person name="Tripathy S."/>
        </authorList>
    </citation>
    <scope>NUCLEOTIDE SEQUENCE</scope>
    <source>
        <strain evidence="3">VB521301</strain>
    </source>
</reference>
<organism evidence="3 4">
    <name type="scientific">Tolypothrix bouteillei VB521301</name>
    <dbReference type="NCBI Taxonomy" id="1479485"/>
    <lineage>
        <taxon>Bacteria</taxon>
        <taxon>Bacillati</taxon>
        <taxon>Cyanobacteriota</taxon>
        <taxon>Cyanophyceae</taxon>
        <taxon>Nostocales</taxon>
        <taxon>Tolypothrichaceae</taxon>
        <taxon>Tolypothrix</taxon>
    </lineage>
</organism>
<evidence type="ECO:0000313" key="4">
    <source>
        <dbReference type="Proteomes" id="UP000029738"/>
    </source>
</evidence>
<dbReference type="AlphaFoldDB" id="A0A8S9T8Q2"/>
<dbReference type="Pfam" id="PF05860">
    <property type="entry name" value="TPS"/>
    <property type="match status" value="1"/>
</dbReference>
<gene>
    <name evidence="3" type="ORF">DA73_0400028235</name>
</gene>
<evidence type="ECO:0000259" key="2">
    <source>
        <dbReference type="SMART" id="SM00912"/>
    </source>
</evidence>
<keyword evidence="4" id="KW-1185">Reference proteome</keyword>
<feature type="domain" description="Filamentous haemagglutinin FhaB/tRNA nuclease CdiA-like TPS" evidence="2">
    <location>
        <begin position="28"/>
        <end position="140"/>
    </location>
</feature>
<sequence length="812" mass="83722">MNMKNWWQLYGVGLLTLIFPTQAMAQVTPDATLGTQVIPNGQLSDVINGGTIKGNNLFHSFSEFNINAGRSVYFSNPTDVTNIFTRVTGTNPSIINGTLGVLGNANLFLMNPNGIVFGTGASLDLKGSFLGTTASSINFADGTQFSANSQSVPVLTVSVPIGLGFGSNPAPIRVEGTGHNLRFIPTPKDAFPPFTRETNPQALSVQPGRTLALVGGGISLEGGQLVAEQGRIELGSVGAGQVKINSASTRFTLSYEGVSDFRDIQLSQKSSLDASESNSSGGIYVAGRQVRLADGSVGLVQNLVSSVPGGSINVNASESLEFIGTTADGRIRSSITTETTTSGASGEIKVSTKNLAFQEGGQIVTRTFGAGDSGNVSINASDSVQVLGSSPLNPRFLSSIFVSVNGGSTGNAGDLSISTKRLTATDGAIISTASYSVGAGGDLTVNAETVELIGKDLSFGGPTDLRVGSFNNGDGGSLIVNAQRLTVRDGARVNATTIGQGNAGSVTINTSELVDVSGGTITSSATSPEIRSIINGFNTDPTGKAGSVNINTDRLVVRDKGTVAVANNGPTEAGKLQVNADSILLDNQGSLSATTRLGEGGNIFMQANSLMMRRGSSISATAGGSGNGGNITLNVGAIAQLENSDITANASQGKGGNININTQGIFRSSDSDITASSELGINGIINITSPEIKQESSLQEQPSNFIATDTIVANSCLASRNASRGSFVVTGNGGLPETPNEGTIPYIVTQVQPVSGREERQGRVNREKIQTWKLGDRITEAKQLFITPDGRIVLTAENEDGSIPNPQDLTCH</sequence>
<dbReference type="Proteomes" id="UP000029738">
    <property type="component" value="Unassembled WGS sequence"/>
</dbReference>
<feature type="signal peptide" evidence="1">
    <location>
        <begin position="1"/>
        <end position="25"/>
    </location>
</feature>
<keyword evidence="1" id="KW-0732">Signal</keyword>
<evidence type="ECO:0000256" key="1">
    <source>
        <dbReference type="SAM" id="SignalP"/>
    </source>
</evidence>
<name>A0A8S9T8Q2_9CYAN</name>
<dbReference type="InterPro" id="IPR011050">
    <property type="entry name" value="Pectin_lyase_fold/virulence"/>
</dbReference>
<dbReference type="SMART" id="SM00912">
    <property type="entry name" value="Haemagg_act"/>
    <property type="match status" value="1"/>
</dbReference>
<dbReference type="NCBIfam" id="TIGR01901">
    <property type="entry name" value="adhes_NPXG"/>
    <property type="match status" value="1"/>
</dbReference>
<comment type="caution">
    <text evidence="3">The sequence shown here is derived from an EMBL/GenBank/DDBJ whole genome shotgun (WGS) entry which is preliminary data.</text>
</comment>
<dbReference type="SUPFAM" id="SSF51126">
    <property type="entry name" value="Pectin lyase-like"/>
    <property type="match status" value="3"/>
</dbReference>
<dbReference type="Gene3D" id="2.160.20.10">
    <property type="entry name" value="Single-stranded right-handed beta-helix, Pectin lyase-like"/>
    <property type="match status" value="2"/>
</dbReference>
<proteinExistence type="predicted"/>
<dbReference type="InterPro" id="IPR012334">
    <property type="entry name" value="Pectin_lyas_fold"/>
</dbReference>